<keyword evidence="9" id="KW-1185">Reference proteome</keyword>
<evidence type="ECO:0000313" key="9">
    <source>
        <dbReference type="Proteomes" id="UP000694552"/>
    </source>
</evidence>
<dbReference type="AlphaFoldDB" id="A0A8C8E9Y2"/>
<accession>A0A8C8E9Y2</accession>
<feature type="region of interest" description="Disordered" evidence="7">
    <location>
        <begin position="1"/>
        <end position="68"/>
    </location>
</feature>
<dbReference type="InterPro" id="IPR027887">
    <property type="entry name" value="DUF4464"/>
</dbReference>
<evidence type="ECO:0000313" key="8">
    <source>
        <dbReference type="Ensembl" id="ENSOSUP00000010822.1"/>
    </source>
</evidence>
<comment type="function">
    <text evidence="1">May be involved in spermatogenesis.</text>
</comment>
<proteinExistence type="predicted"/>
<evidence type="ECO:0000256" key="7">
    <source>
        <dbReference type="SAM" id="MobiDB-lite"/>
    </source>
</evidence>
<evidence type="ECO:0000256" key="3">
    <source>
        <dbReference type="ARBA" id="ARBA00004496"/>
    </source>
</evidence>
<evidence type="ECO:0000256" key="4">
    <source>
        <dbReference type="ARBA" id="ARBA00021436"/>
    </source>
</evidence>
<organism evidence="8 9">
    <name type="scientific">Otus sunia</name>
    <name type="common">Oriental scops-owl</name>
    <dbReference type="NCBI Taxonomy" id="257818"/>
    <lineage>
        <taxon>Eukaryota</taxon>
        <taxon>Metazoa</taxon>
        <taxon>Chordata</taxon>
        <taxon>Craniata</taxon>
        <taxon>Vertebrata</taxon>
        <taxon>Euteleostomi</taxon>
        <taxon>Archelosauria</taxon>
        <taxon>Archosauria</taxon>
        <taxon>Dinosauria</taxon>
        <taxon>Saurischia</taxon>
        <taxon>Theropoda</taxon>
        <taxon>Coelurosauria</taxon>
        <taxon>Aves</taxon>
        <taxon>Neognathae</taxon>
        <taxon>Neoaves</taxon>
        <taxon>Telluraves</taxon>
        <taxon>Strigiformes</taxon>
        <taxon>Strigidae</taxon>
        <taxon>Otus</taxon>
    </lineage>
</organism>
<evidence type="ECO:0000256" key="6">
    <source>
        <dbReference type="ARBA" id="ARBA00023242"/>
    </source>
</evidence>
<feature type="compositionally biased region" description="Low complexity" evidence="7">
    <location>
        <begin position="53"/>
        <end position="68"/>
    </location>
</feature>
<dbReference type="GO" id="GO:0005634">
    <property type="term" value="C:nucleus"/>
    <property type="evidence" value="ECO:0007669"/>
    <property type="project" value="UniProtKB-SubCell"/>
</dbReference>
<evidence type="ECO:0000256" key="1">
    <source>
        <dbReference type="ARBA" id="ARBA00003056"/>
    </source>
</evidence>
<keyword evidence="5" id="KW-0963">Cytoplasm</keyword>
<protein>
    <recommendedName>
        <fullName evidence="4">Cilia- and flagella-associated protein 299</fullName>
    </recommendedName>
</protein>
<keyword evidence="6" id="KW-0539">Nucleus</keyword>
<reference evidence="8" key="1">
    <citation type="submission" date="2025-08" db="UniProtKB">
        <authorList>
            <consortium name="Ensembl"/>
        </authorList>
    </citation>
    <scope>IDENTIFICATION</scope>
</reference>
<dbReference type="GO" id="GO:0005737">
    <property type="term" value="C:cytoplasm"/>
    <property type="evidence" value="ECO:0007669"/>
    <property type="project" value="UniProtKB-SubCell"/>
</dbReference>
<evidence type="ECO:0000256" key="5">
    <source>
        <dbReference type="ARBA" id="ARBA00022490"/>
    </source>
</evidence>
<feature type="compositionally biased region" description="Pro residues" evidence="7">
    <location>
        <begin position="39"/>
        <end position="49"/>
    </location>
</feature>
<sequence>AAGRGVPVPPVPGPPRRGSAAERDAPRRPPSRRQHEPVLPLPPPPPPRPARPRPAGAGTRRGAAGAGGPQRPRAFLLLLLLFLLLLLGGGAEPLPAEPPGAAAGPAVLPGGHRLPSPAAPRRPGGRRPRREPAQSLASVGKELKNNFLQALAEREEANRTGKISSIIFIRDLNSHHQEVSAYIDYAHRLTTDDFEVYFSGKKRLLPRKTDLSFYNWDRNVSTSNSSPNYQVIAENACGLLFKNKSDRKIINVDPKAYPGDDTTRMPVETDLYLHVVIYDHIVRRGI</sequence>
<comment type="subcellular location">
    <subcellularLocation>
        <location evidence="3">Cytoplasm</location>
    </subcellularLocation>
    <subcellularLocation>
        <location evidence="2">Nucleus</location>
    </subcellularLocation>
</comment>
<dbReference type="Proteomes" id="UP000694552">
    <property type="component" value="Unplaced"/>
</dbReference>
<dbReference type="Ensembl" id="ENSOSUT00000011200.1">
    <property type="protein sequence ID" value="ENSOSUP00000010822.1"/>
    <property type="gene ID" value="ENSOSUG00000007861.1"/>
</dbReference>
<name>A0A8C8E9Y2_9STRI</name>
<dbReference type="PANTHER" id="PTHR33588:SF1">
    <property type="entry name" value="CILIA- AND FLAGELLA-ASSOCIATED PROTEIN 299"/>
    <property type="match status" value="1"/>
</dbReference>
<feature type="compositionally biased region" description="Low complexity" evidence="7">
    <location>
        <begin position="99"/>
        <end position="122"/>
    </location>
</feature>
<dbReference type="Pfam" id="PF14713">
    <property type="entry name" value="DUF4464"/>
    <property type="match status" value="1"/>
</dbReference>
<evidence type="ECO:0000256" key="2">
    <source>
        <dbReference type="ARBA" id="ARBA00004123"/>
    </source>
</evidence>
<reference evidence="8" key="2">
    <citation type="submission" date="2025-09" db="UniProtKB">
        <authorList>
            <consortium name="Ensembl"/>
        </authorList>
    </citation>
    <scope>IDENTIFICATION</scope>
</reference>
<feature type="region of interest" description="Disordered" evidence="7">
    <location>
        <begin position="97"/>
        <end position="136"/>
    </location>
</feature>
<dbReference type="PANTHER" id="PTHR33588">
    <property type="entry name" value="CILIA- AND FLAGELLA-ASSOCIATED PROTEIN 299"/>
    <property type="match status" value="1"/>
</dbReference>